<feature type="region of interest" description="Disordered" evidence="2">
    <location>
        <begin position="204"/>
        <end position="226"/>
    </location>
</feature>
<evidence type="ECO:0000256" key="4">
    <source>
        <dbReference type="SAM" id="SignalP"/>
    </source>
</evidence>
<keyword evidence="4" id="KW-0732">Signal</keyword>
<dbReference type="EnsemblFungi" id="CEF86412">
    <property type="protein sequence ID" value="CEF86412"/>
    <property type="gene ID" value="FGRRES_17454"/>
</dbReference>
<evidence type="ECO:0000256" key="1">
    <source>
        <dbReference type="PROSITE-ProRule" id="PRU00023"/>
    </source>
</evidence>
<feature type="transmembrane region" description="Helical" evidence="3">
    <location>
        <begin position="256"/>
        <end position="276"/>
    </location>
</feature>
<dbReference type="InterPro" id="IPR036770">
    <property type="entry name" value="Ankyrin_rpt-contain_sf"/>
</dbReference>
<dbReference type="EMBL" id="HG970334">
    <property type="protein sequence ID" value="CEF86412.1"/>
    <property type="molecule type" value="Genomic_DNA"/>
</dbReference>
<proteinExistence type="predicted"/>
<keyword evidence="7" id="KW-1185">Reference proteome</keyword>
<feature type="transmembrane region" description="Helical" evidence="3">
    <location>
        <begin position="296"/>
        <end position="318"/>
    </location>
</feature>
<dbReference type="SMART" id="SM00248">
    <property type="entry name" value="ANK"/>
    <property type="match status" value="9"/>
</dbReference>
<dbReference type="InterPro" id="IPR002110">
    <property type="entry name" value="Ankyrin_rpt"/>
</dbReference>
<dbReference type="PROSITE" id="PS50088">
    <property type="entry name" value="ANK_REPEAT"/>
    <property type="match status" value="5"/>
</dbReference>
<feature type="transmembrane region" description="Helical" evidence="3">
    <location>
        <begin position="388"/>
        <end position="410"/>
    </location>
</feature>
<feature type="repeat" description="ANK" evidence="1">
    <location>
        <begin position="1189"/>
        <end position="1221"/>
    </location>
</feature>
<dbReference type="SUPFAM" id="SSF48403">
    <property type="entry name" value="Ankyrin repeat"/>
    <property type="match status" value="1"/>
</dbReference>
<feature type="repeat" description="ANK" evidence="1">
    <location>
        <begin position="1222"/>
        <end position="1254"/>
    </location>
</feature>
<evidence type="ECO:0000256" key="3">
    <source>
        <dbReference type="SAM" id="Phobius"/>
    </source>
</evidence>
<reference key="3">
    <citation type="submission" date="2014-02" db="EMBL/GenBank/DDBJ databases">
        <title>A revised Fusarium graminearum genomic reference sequence using whole shotgun re-sequencing.</title>
        <authorList>
            <person name="King R."/>
            <person name="Urban M."/>
            <person name="Hassani-Pak K."/>
            <person name="Hammond-Kosack K."/>
        </authorList>
    </citation>
    <scope>NUCLEOTIDE SEQUENCE</scope>
    <source>
        <strain>PH-1</strain>
    </source>
</reference>
<feature type="repeat" description="ANK" evidence="1">
    <location>
        <begin position="1055"/>
        <end position="1087"/>
    </location>
</feature>
<reference evidence="6 7" key="1">
    <citation type="journal article" date="2007" name="Science">
        <title>The Fusarium graminearum genome reveals a link between localized polymorphism and pathogen specialization.</title>
        <authorList>
            <person name="Cuomo C.A."/>
            <person name="Gueldener U."/>
            <person name="Xu J.-R."/>
            <person name="Trail F."/>
            <person name="Turgeon B.G."/>
            <person name="Di Pietro A."/>
            <person name="Walton J.D."/>
            <person name="Ma L.-J."/>
            <person name="Baker S.E."/>
            <person name="Rep M."/>
            <person name="Adam G."/>
            <person name="Antoniw J."/>
            <person name="Baldwin T."/>
            <person name="Calvo S.E."/>
            <person name="Chang Y.-L."/>
            <person name="DeCaprio D."/>
            <person name="Gale L.R."/>
            <person name="Gnerre S."/>
            <person name="Goswami R.S."/>
            <person name="Hammond-Kosack K."/>
            <person name="Harris L.J."/>
            <person name="Hilburn K."/>
            <person name="Kennell J.C."/>
            <person name="Kroken S."/>
            <person name="Magnuson J.K."/>
            <person name="Mannhaupt G."/>
            <person name="Mauceli E.W."/>
            <person name="Mewes H.-W."/>
            <person name="Mitterbauer R."/>
            <person name="Muehlbauer G."/>
            <person name="Muensterkoetter M."/>
            <person name="Nelson D."/>
            <person name="O'Donnell K."/>
            <person name="Ouellet T."/>
            <person name="Qi W."/>
            <person name="Quesneville H."/>
            <person name="Roncero M.I.G."/>
            <person name="Seong K.-Y."/>
            <person name="Tetko I.V."/>
            <person name="Urban M."/>
            <person name="Waalwijk C."/>
            <person name="Ward T.J."/>
            <person name="Yao J."/>
            <person name="Birren B.W."/>
            <person name="Kistler H.C."/>
        </authorList>
    </citation>
    <scope>NUCLEOTIDE SEQUENCE [LARGE SCALE GENOMIC DNA]</scope>
    <source>
        <strain evidence="7">ATCC MYA-4620 / CBS 123657 / FGSC 9075 / NRRL 31084 / PH-1</strain>
        <strain evidence="6">PH-1 / ATCC MYA-4620 / FGSC 9075 / NRRL 31084</strain>
    </source>
</reference>
<feature type="compositionally biased region" description="Polar residues" evidence="2">
    <location>
        <begin position="504"/>
        <end position="519"/>
    </location>
</feature>
<evidence type="ECO:0000313" key="7">
    <source>
        <dbReference type="Proteomes" id="UP000070720"/>
    </source>
</evidence>
<reference evidence="6" key="5">
    <citation type="submission" date="2017-01" db="UniProtKB">
        <authorList>
            <consortium name="EnsemblFungi"/>
        </authorList>
    </citation>
    <scope>IDENTIFICATION</scope>
    <source>
        <strain evidence="6">PH-1 / ATCC MYA-4620 / FGSC 9075 / NRRL 31084</strain>
    </source>
</reference>
<dbReference type="InterPro" id="IPR052391">
    <property type="entry name" value="E3_Ligase-Neurotoxin"/>
</dbReference>
<reference evidence="5 7" key="4">
    <citation type="journal article" date="2015" name="BMC Genomics">
        <title>The completed genome sequence of the pathogenic ascomycete fungus Fusarium graminearum.</title>
        <authorList>
            <person name="King R."/>
            <person name="Urban M."/>
            <person name="Hammond-Kosack M.C."/>
            <person name="Hassani-Pak K."/>
            <person name="Hammond-Kosack K.E."/>
        </authorList>
    </citation>
    <scope>NUCLEOTIDE SEQUENCE [LARGE SCALE GENOMIC DNA]</scope>
    <source>
        <strain evidence="7">ATCC MYA-4620 / CBS 123657 / FGSC 9075 / NRRL 31084 / PH-1</strain>
        <strain evidence="5">PH-1</strain>
    </source>
</reference>
<protein>
    <submittedName>
        <fullName evidence="5">Chromosome 3, complete genome</fullName>
    </submittedName>
</protein>
<dbReference type="VEuPathDB" id="FungiDB:FGRAMPH1_01G21477"/>
<keyword evidence="3" id="KW-0472">Membrane</keyword>
<dbReference type="eggNOG" id="KOG4177">
    <property type="taxonomic scope" value="Eukaryota"/>
</dbReference>
<evidence type="ECO:0000256" key="2">
    <source>
        <dbReference type="SAM" id="MobiDB-lite"/>
    </source>
</evidence>
<keyword evidence="3" id="KW-0812">Transmembrane</keyword>
<dbReference type="STRING" id="229533.A0A0E0SIZ9"/>
<accession>A0A0E0SIZ9</accession>
<feature type="region of interest" description="Disordered" evidence="2">
    <location>
        <begin position="492"/>
        <end position="524"/>
    </location>
</feature>
<dbReference type="PROSITE" id="PS50297">
    <property type="entry name" value="ANK_REP_REGION"/>
    <property type="match status" value="5"/>
</dbReference>
<dbReference type="Proteomes" id="UP000070720">
    <property type="component" value="Chromosome 3"/>
</dbReference>
<reference evidence="6 7" key="2">
    <citation type="journal article" date="2010" name="Nature">
        <title>Comparative genomics reveals mobile pathogenicity chromosomes in Fusarium.</title>
        <authorList>
            <person name="Ma L.J."/>
            <person name="van der Does H.C."/>
            <person name="Borkovich K.A."/>
            <person name="Coleman J.J."/>
            <person name="Daboussi M.J."/>
            <person name="Di Pietro A."/>
            <person name="Dufresne M."/>
            <person name="Freitag M."/>
            <person name="Grabherr M."/>
            <person name="Henrissat B."/>
            <person name="Houterman P.M."/>
            <person name="Kang S."/>
            <person name="Shim W.B."/>
            <person name="Woloshuk C."/>
            <person name="Xie X."/>
            <person name="Xu J.R."/>
            <person name="Antoniw J."/>
            <person name="Baker S.E."/>
            <person name="Bluhm B.H."/>
            <person name="Breakspear A."/>
            <person name="Brown D.W."/>
            <person name="Butchko R.A."/>
            <person name="Chapman S."/>
            <person name="Coulson R."/>
            <person name="Coutinho P.M."/>
            <person name="Danchin E.G."/>
            <person name="Diener A."/>
            <person name="Gale L.R."/>
            <person name="Gardiner D.M."/>
            <person name="Goff S."/>
            <person name="Hammond-Kosack K.E."/>
            <person name="Hilburn K."/>
            <person name="Hua-Van A."/>
            <person name="Jonkers W."/>
            <person name="Kazan K."/>
            <person name="Kodira C.D."/>
            <person name="Koehrsen M."/>
            <person name="Kumar L."/>
            <person name="Lee Y.H."/>
            <person name="Li L."/>
            <person name="Manners J.M."/>
            <person name="Miranda-Saavedra D."/>
            <person name="Mukherjee M."/>
            <person name="Park G."/>
            <person name="Park J."/>
            <person name="Park S.Y."/>
            <person name="Proctor R.H."/>
            <person name="Regev A."/>
            <person name="Ruiz-Roldan M.C."/>
            <person name="Sain D."/>
            <person name="Sakthikumar S."/>
            <person name="Sykes S."/>
            <person name="Schwartz D.C."/>
            <person name="Turgeon B.G."/>
            <person name="Wapinski I."/>
            <person name="Yoder O."/>
            <person name="Young S."/>
            <person name="Zeng Q."/>
            <person name="Zhou S."/>
            <person name="Galagan J."/>
            <person name="Cuomo C.A."/>
            <person name="Kistler H.C."/>
            <person name="Rep M."/>
        </authorList>
    </citation>
    <scope>GENOME REANNOTATION</scope>
    <source>
        <strain evidence="7">ATCC MYA-4620 / CBS 123657 / FGSC 9075 / NRRL 31084 / PH-1</strain>
        <strain evidence="6">PH-1 / ATCC MYA-4620 / FGSC 9075 / NRRL 31084</strain>
    </source>
</reference>
<keyword evidence="1" id="KW-0040">ANK repeat</keyword>
<feature type="repeat" description="ANK" evidence="1">
    <location>
        <begin position="1154"/>
        <end position="1186"/>
    </location>
</feature>
<dbReference type="Pfam" id="PF12796">
    <property type="entry name" value="Ank_2"/>
    <property type="match status" value="3"/>
</dbReference>
<name>A0A0E0SIZ9_GIBZE</name>
<dbReference type="PANTHER" id="PTHR24133">
    <property type="entry name" value="ANKYRIN DOMAIN-CONTAINING"/>
    <property type="match status" value="1"/>
</dbReference>
<feature type="repeat" description="ANK" evidence="1">
    <location>
        <begin position="1019"/>
        <end position="1054"/>
    </location>
</feature>
<evidence type="ECO:0000313" key="6">
    <source>
        <dbReference type="EnsemblFungi" id="CEF86412"/>
    </source>
</evidence>
<gene>
    <name evidence="6" type="primary">FG11207.1</name>
    <name evidence="5" type="ORF">FGRAMPH1_01T21477</name>
</gene>
<dbReference type="InParanoid" id="A0A0E0SIZ9"/>
<feature type="chain" id="PRO_5010027171" evidence="4">
    <location>
        <begin position="22"/>
        <end position="1363"/>
    </location>
</feature>
<dbReference type="PANTHER" id="PTHR24133:SF40">
    <property type="entry name" value="ANKYRIN REPEAT DOMAIN 44"/>
    <property type="match status" value="1"/>
</dbReference>
<feature type="transmembrane region" description="Helical" evidence="3">
    <location>
        <begin position="65"/>
        <end position="83"/>
    </location>
</feature>
<evidence type="ECO:0000313" key="5">
    <source>
        <dbReference type="EMBL" id="CEF86412.1"/>
    </source>
</evidence>
<feature type="signal peptide" evidence="4">
    <location>
        <begin position="1"/>
        <end position="21"/>
    </location>
</feature>
<sequence length="1363" mass="152581">MCFRMRHTFLLLLVLAAAIKADPGDDFSDNLFSDLAPKTNVSLLALFGEQVTMQFLSQSLGSADYIILAMAPLGIITTIVSAIRVNGPIWLKAIIGRSRENMSAAEMELMSSTSQETCELWNGNNVVRCQGLAPVKEFICLLPPGVETDKIKRIRFARLDDAVREDLVEKQEADSPALGNIFLNLTSWIQALWKSALPRPRSIDVESPPSLPLEPPEQQSREQPNPTPEMVILRNTATQAPNITLNRYEKVTRRPLYIAASFGCMLQLGVLIYFGLIANHPDFQLKKDGKKITGYAYPFATAGTIILVTGVFICAHVINRSTKEVRYTPTQGYRLHVVWLQSKQTVSDQVFKSFALYPRNCPQMITTSQRNGPGNEVTRKHEQQEPRWPINLSVVATAICLTGFFIQFIGLRAMHWSASVSQLVAIILMTIVRALVRRGFTAPINDIELRESFELDGLAIALGNPDPSNESGSPTTGKKFDFGLSKGGSWTVMIDEDETPPQPSDNNTQPSNISSSKTQKPVKDIVPPLEESTVVKTINKGQDILHIRTRLAQLADWRGPTSSEAAQLSEAIEVTMNALCSTFKLDVFTWTVAVQVIDSNGLEKTLPVVLTLKRRDHQWKCRADEIDSVLSLWLCSIDKRRQLNGRDSSLYASEIPLKMDSDEWFRKKGSETGGGLILLGQQTDELRRSIKWWMPTDWSKDLLVEDNCSLSSTSSWRTIGTKRSDFSKRIAAAKPCSPPSPTQDSVFLAVQSHETLQNLYARHIFSSFTWAAALQMDKAIENHSELESSNVSHIQDWSHLHLSCNGLSKLARAIQDSGLMDLHDAYLSLIPPLHSQSRLGELDSIVELMSRKAIQHKRLLNWNAAARCYRQLFDLAKSFRVDSYIYTKTLAIIAEYVRSLTIILDDAQGIGTKDIDEAKEARDDLASLLKNETDPRFMKYLKKLYRYQRRGWGDDIFANVPDEEGEIKMCNFTKLHHRIASLSDNSDHDHPVAGHDNVEETDMMFIAEIREHVNSQDILGWTPLHYAIATDESKSGHWVERLLNEEADVNAADIREWTPLHYSYVYDHDEAIDALLGKGADVQAVGIDGMTPLHCAALTDLYWGPRKMDFYVRQPADEFVTDNFGRAPIHLAALKGNEGLIKHLRRSTGARDKEGRTAVHLAPLSNRLSIIEELAKNGANLDDLTSAASFGTVLHWAAKEGRLEAVKELLRLGATVDSRDYTYRTPLHYACQEGHHEIVQLLILNNADVNATNDLDQTPILLALLNGYLKIVNLLLDAKDIDLNAGETLEKDIYNVLDLVVKRGEAELVRRLVEKGAEIDQRTLYYAERSSQQDSSTLEFLRRAYSSQVASKKDTPKDGGDGV</sequence>
<dbReference type="Gene3D" id="1.25.40.20">
    <property type="entry name" value="Ankyrin repeat-containing domain"/>
    <property type="match status" value="2"/>
</dbReference>
<keyword evidence="3" id="KW-1133">Transmembrane helix</keyword>
<organism evidence="6">
    <name type="scientific">Gibberella zeae (strain ATCC MYA-4620 / CBS 123657 / FGSC 9075 / NRRL 31084 / PH-1)</name>
    <name type="common">Wheat head blight fungus</name>
    <name type="synonym">Fusarium graminearum</name>
    <dbReference type="NCBI Taxonomy" id="229533"/>
    <lineage>
        <taxon>Eukaryota</taxon>
        <taxon>Fungi</taxon>
        <taxon>Dikarya</taxon>
        <taxon>Ascomycota</taxon>
        <taxon>Pezizomycotina</taxon>
        <taxon>Sordariomycetes</taxon>
        <taxon>Hypocreomycetidae</taxon>
        <taxon>Hypocreales</taxon>
        <taxon>Nectriaceae</taxon>
        <taxon>Fusarium</taxon>
    </lineage>
</organism>